<dbReference type="InterPro" id="IPR041577">
    <property type="entry name" value="RT_RNaseH_2"/>
</dbReference>
<name>S8AA45_DACHA</name>
<dbReference type="PROSITE" id="PS50878">
    <property type="entry name" value="RT_POL"/>
    <property type="match status" value="1"/>
</dbReference>
<dbReference type="GO" id="GO:0016779">
    <property type="term" value="F:nucleotidyltransferase activity"/>
    <property type="evidence" value="ECO:0007669"/>
    <property type="project" value="UniProtKB-KW"/>
</dbReference>
<dbReference type="GO" id="GO:0003723">
    <property type="term" value="F:RNA binding"/>
    <property type="evidence" value="ECO:0007669"/>
    <property type="project" value="UniProtKB-KW"/>
</dbReference>
<keyword evidence="5" id="KW-0378">Hydrolase</keyword>
<dbReference type="PANTHER" id="PTHR37984">
    <property type="entry name" value="PROTEIN CBG26694"/>
    <property type="match status" value="1"/>
</dbReference>
<dbReference type="InterPro" id="IPR043128">
    <property type="entry name" value="Rev_trsase/Diguanyl_cyclase"/>
</dbReference>
<dbReference type="Pfam" id="PF00078">
    <property type="entry name" value="RVT_1"/>
    <property type="match status" value="1"/>
</dbReference>
<keyword evidence="6" id="KW-0460">Magnesium</keyword>
<keyword evidence="4" id="KW-0645">Protease</keyword>
<evidence type="ECO:0000256" key="2">
    <source>
        <dbReference type="ARBA" id="ARBA00022695"/>
    </source>
</evidence>
<dbReference type="eggNOG" id="KOG0017">
    <property type="taxonomic scope" value="Eukaryota"/>
</dbReference>
<evidence type="ECO:0000256" key="9">
    <source>
        <dbReference type="ARBA" id="ARBA00023268"/>
    </source>
</evidence>
<gene>
    <name evidence="11" type="ORF">H072_8330</name>
</gene>
<dbReference type="GO" id="GO:0004190">
    <property type="term" value="F:aspartic-type endopeptidase activity"/>
    <property type="evidence" value="ECO:0007669"/>
    <property type="project" value="UniProtKB-KW"/>
</dbReference>
<reference evidence="12" key="2">
    <citation type="submission" date="2013-04" db="EMBL/GenBank/DDBJ databases">
        <title>Genomic mechanisms accounting for the adaptation to parasitism in nematode-trapping fungi.</title>
        <authorList>
            <person name="Ahren D.G."/>
        </authorList>
    </citation>
    <scope>NUCLEOTIDE SEQUENCE [LARGE SCALE GENOMIC DNA]</scope>
    <source>
        <strain evidence="12">CBS 200.50</strain>
    </source>
</reference>
<dbReference type="CDD" id="cd01647">
    <property type="entry name" value="RT_LTR"/>
    <property type="match status" value="1"/>
</dbReference>
<keyword evidence="9" id="KW-0511">Multifunctional enzyme</keyword>
<dbReference type="Gene3D" id="3.10.10.10">
    <property type="entry name" value="HIV Type 1 Reverse Transcriptase, subunit A, domain 1"/>
    <property type="match status" value="1"/>
</dbReference>
<keyword evidence="8" id="KW-0229">DNA integration</keyword>
<keyword evidence="12" id="KW-1185">Reference proteome</keyword>
<dbReference type="STRING" id="1284197.S8AA45"/>
<evidence type="ECO:0000256" key="4">
    <source>
        <dbReference type="ARBA" id="ARBA00022750"/>
    </source>
</evidence>
<evidence type="ECO:0000256" key="6">
    <source>
        <dbReference type="ARBA" id="ARBA00022842"/>
    </source>
</evidence>
<evidence type="ECO:0000259" key="10">
    <source>
        <dbReference type="PROSITE" id="PS50878"/>
    </source>
</evidence>
<evidence type="ECO:0000256" key="5">
    <source>
        <dbReference type="ARBA" id="ARBA00022759"/>
    </source>
</evidence>
<keyword evidence="7" id="KW-0694">RNA-binding</keyword>
<dbReference type="InterPro" id="IPR001969">
    <property type="entry name" value="Aspartic_peptidase_AS"/>
</dbReference>
<dbReference type="GO" id="GO:0006508">
    <property type="term" value="P:proteolysis"/>
    <property type="evidence" value="ECO:0007669"/>
    <property type="project" value="InterPro"/>
</dbReference>
<comment type="caution">
    <text evidence="11">The sequence shown here is derived from an EMBL/GenBank/DDBJ whole genome shotgun (WGS) entry which is preliminary data.</text>
</comment>
<dbReference type="PANTHER" id="PTHR37984:SF5">
    <property type="entry name" value="PROTEIN NYNRIN-LIKE"/>
    <property type="match status" value="1"/>
</dbReference>
<dbReference type="Gene3D" id="3.30.70.270">
    <property type="match status" value="2"/>
</dbReference>
<dbReference type="OrthoDB" id="5599418at2759"/>
<proteinExistence type="predicted"/>
<dbReference type="GO" id="GO:0015074">
    <property type="term" value="P:DNA integration"/>
    <property type="evidence" value="ECO:0007669"/>
    <property type="project" value="UniProtKB-KW"/>
</dbReference>
<dbReference type="PROSITE" id="PS00141">
    <property type="entry name" value="ASP_PROTEASE"/>
    <property type="match status" value="1"/>
</dbReference>
<accession>S8AA45</accession>
<evidence type="ECO:0000313" key="12">
    <source>
        <dbReference type="Proteomes" id="UP000015100"/>
    </source>
</evidence>
<dbReference type="FunFam" id="3.30.70.270:FF:000020">
    <property type="entry name" value="Transposon Tf2-6 polyprotein-like Protein"/>
    <property type="match status" value="1"/>
</dbReference>
<dbReference type="Gene3D" id="2.40.70.10">
    <property type="entry name" value="Acid Proteases"/>
    <property type="match status" value="1"/>
</dbReference>
<dbReference type="CDD" id="cd00303">
    <property type="entry name" value="retropepsin_like"/>
    <property type="match status" value="1"/>
</dbReference>
<dbReference type="Pfam" id="PF17919">
    <property type="entry name" value="RT_RNaseH_2"/>
    <property type="match status" value="1"/>
</dbReference>
<keyword evidence="5" id="KW-0255">Endonuclease</keyword>
<sequence length="612" mass="71312">MAQCFKLKELRTVTRAEPSGSGFVKKGPNKTLNRIKKQHFQIPCTINGNITQALADSGAETTYISEKYIKKHNLPIRLKDTTYNVITFGGSPLSTVRYETDVTLIINKHLEKRTIDILNLANDDLILGYDWLEDHNPIISFKNKTIEFTRCNCQQNPRQIRRVVHKQPKEVHLRLTEHLSDKEIYYRSRNKPNTLKRIWLKAKDIIKTIKAIFKDTPPKKIPKWMPEWIRTFEKIKDEDALPPFNEFTHEIPLQEGTTPKFLPVYACTKDELEALREYIEENLRKGYIRPSRSPAGHPILFVPKKNGKLRICIDYRSLNAITIKDRNSLPRIDESLDRLIGATRFIKLDIIVAYHNLRVALKDVWKIAFRCCYGLFEYLVMLMGLTNAPASFQTFMNHVLKDHIDKICIVYLDDILVYSKNLEEHRQHVITVLEALDKYNLKVELEKTEFEVTECEFLRAIIMIEGIKMDPKKVDAIQKWPRPQNVKDIQAFLELCNYYRRFIKQYSHMSTALSELTKIGVHFDMTPSRIRAFNILKKSFLSAPILKLYDPDLPIKIETDASDAALGACLCQLQPNQEWHPITYLSHKFNATELRYPIHDKELMAIVQACKT</sequence>
<dbReference type="GO" id="GO:0004519">
    <property type="term" value="F:endonuclease activity"/>
    <property type="evidence" value="ECO:0007669"/>
    <property type="project" value="UniProtKB-KW"/>
</dbReference>
<dbReference type="InterPro" id="IPR043502">
    <property type="entry name" value="DNA/RNA_pol_sf"/>
</dbReference>
<dbReference type="InterPro" id="IPR021109">
    <property type="entry name" value="Peptidase_aspartic_dom_sf"/>
</dbReference>
<keyword evidence="2" id="KW-0548">Nucleotidyltransferase</keyword>
<organism evidence="11 12">
    <name type="scientific">Dactylellina haptotyla (strain CBS 200.50)</name>
    <name type="common">Nematode-trapping fungus</name>
    <name type="synonym">Monacrosporium haptotylum</name>
    <dbReference type="NCBI Taxonomy" id="1284197"/>
    <lineage>
        <taxon>Eukaryota</taxon>
        <taxon>Fungi</taxon>
        <taxon>Dikarya</taxon>
        <taxon>Ascomycota</taxon>
        <taxon>Pezizomycotina</taxon>
        <taxon>Orbiliomycetes</taxon>
        <taxon>Orbiliales</taxon>
        <taxon>Orbiliaceae</taxon>
        <taxon>Dactylellina</taxon>
    </lineage>
</organism>
<keyword evidence="3" id="KW-0540">Nuclease</keyword>
<evidence type="ECO:0000256" key="1">
    <source>
        <dbReference type="ARBA" id="ARBA00022679"/>
    </source>
</evidence>
<dbReference type="Pfam" id="PF13975">
    <property type="entry name" value="gag-asp_proteas"/>
    <property type="match status" value="1"/>
</dbReference>
<evidence type="ECO:0000256" key="3">
    <source>
        <dbReference type="ARBA" id="ARBA00022722"/>
    </source>
</evidence>
<dbReference type="OMA" id="YITRTRC"/>
<dbReference type="EMBL" id="AQGS01000596">
    <property type="protein sequence ID" value="EPS37956.1"/>
    <property type="molecule type" value="Genomic_DNA"/>
</dbReference>
<keyword evidence="1" id="KW-0808">Transferase</keyword>
<dbReference type="HOGENOM" id="CLU_000384_33_4_1"/>
<dbReference type="SUPFAM" id="SSF56672">
    <property type="entry name" value="DNA/RNA polymerases"/>
    <property type="match status" value="1"/>
</dbReference>
<evidence type="ECO:0000256" key="7">
    <source>
        <dbReference type="ARBA" id="ARBA00022884"/>
    </source>
</evidence>
<dbReference type="Proteomes" id="UP000015100">
    <property type="component" value="Unassembled WGS sequence"/>
</dbReference>
<feature type="domain" description="Reverse transcriptase" evidence="10">
    <location>
        <begin position="283"/>
        <end position="462"/>
    </location>
</feature>
<dbReference type="SUPFAM" id="SSF50630">
    <property type="entry name" value="Acid proteases"/>
    <property type="match status" value="1"/>
</dbReference>
<keyword evidence="4" id="KW-0064">Aspartyl protease</keyword>
<protein>
    <recommendedName>
        <fullName evidence="10">Reverse transcriptase domain-containing protein</fullName>
    </recommendedName>
</protein>
<reference evidence="11 12" key="1">
    <citation type="journal article" date="2013" name="PLoS Genet.">
        <title>Genomic mechanisms accounting for the adaptation to parasitism in nematode-trapping fungi.</title>
        <authorList>
            <person name="Meerupati T."/>
            <person name="Andersson K.M."/>
            <person name="Friman E."/>
            <person name="Kumar D."/>
            <person name="Tunlid A."/>
            <person name="Ahren D."/>
        </authorList>
    </citation>
    <scope>NUCLEOTIDE SEQUENCE [LARGE SCALE GENOMIC DNA]</scope>
    <source>
        <strain evidence="11 12">CBS 200.50</strain>
    </source>
</reference>
<evidence type="ECO:0000313" key="11">
    <source>
        <dbReference type="EMBL" id="EPS37956.1"/>
    </source>
</evidence>
<evidence type="ECO:0000256" key="8">
    <source>
        <dbReference type="ARBA" id="ARBA00022908"/>
    </source>
</evidence>
<dbReference type="AlphaFoldDB" id="S8AA45"/>
<dbReference type="InterPro" id="IPR050951">
    <property type="entry name" value="Retrovirus_Pol_polyprotein"/>
</dbReference>
<dbReference type="InterPro" id="IPR000477">
    <property type="entry name" value="RT_dom"/>
</dbReference>